<keyword evidence="6" id="KW-0862">Zinc</keyword>
<evidence type="ECO:0000256" key="6">
    <source>
        <dbReference type="ARBA" id="ARBA00022833"/>
    </source>
</evidence>
<dbReference type="InterPro" id="IPR007863">
    <property type="entry name" value="Peptidase_M16_C"/>
</dbReference>
<dbReference type="InterPro" id="IPR011249">
    <property type="entry name" value="Metalloenz_LuxS/M16"/>
</dbReference>
<comment type="caution">
    <text evidence="11">The sequence shown here is derived from an EMBL/GenBank/DDBJ whole genome shotgun (WGS) entry which is preliminary data.</text>
</comment>
<dbReference type="GO" id="GO:0046872">
    <property type="term" value="F:metal ion binding"/>
    <property type="evidence" value="ECO:0007669"/>
    <property type="project" value="UniProtKB-KW"/>
</dbReference>
<evidence type="ECO:0000256" key="4">
    <source>
        <dbReference type="ARBA" id="ARBA00022723"/>
    </source>
</evidence>
<gene>
    <name evidence="11" type="ORF">B5V51_7584</name>
</gene>
<dbReference type="EMBL" id="NWSH01000334">
    <property type="protein sequence ID" value="PCG77310.1"/>
    <property type="molecule type" value="Genomic_DNA"/>
</dbReference>
<keyword evidence="8" id="KW-0496">Mitochondrion</keyword>
<protein>
    <recommendedName>
        <fullName evidence="12">Peptidase M16 N-terminal domain-containing protein</fullName>
    </recommendedName>
</protein>
<dbReference type="SUPFAM" id="SSF63411">
    <property type="entry name" value="LuxS/MPP-like metallohydrolase"/>
    <property type="match status" value="2"/>
</dbReference>
<dbReference type="PANTHER" id="PTHR11851">
    <property type="entry name" value="METALLOPROTEASE"/>
    <property type="match status" value="1"/>
</dbReference>
<evidence type="ECO:0000259" key="9">
    <source>
        <dbReference type="Pfam" id="PF00675"/>
    </source>
</evidence>
<evidence type="ECO:0000256" key="7">
    <source>
        <dbReference type="ARBA" id="ARBA00023049"/>
    </source>
</evidence>
<comment type="cofactor">
    <cofactor evidence="1">
        <name>Zn(2+)</name>
        <dbReference type="ChEBI" id="CHEBI:29105"/>
    </cofactor>
</comment>
<dbReference type="Gene3D" id="3.30.830.10">
    <property type="entry name" value="Metalloenzyme, LuxS/M16 peptidase-like"/>
    <property type="match status" value="2"/>
</dbReference>
<organism evidence="11">
    <name type="scientific">Heliothis virescens</name>
    <name type="common">Tobacco budworm moth</name>
    <dbReference type="NCBI Taxonomy" id="7102"/>
    <lineage>
        <taxon>Eukaryota</taxon>
        <taxon>Metazoa</taxon>
        <taxon>Ecdysozoa</taxon>
        <taxon>Arthropoda</taxon>
        <taxon>Hexapoda</taxon>
        <taxon>Insecta</taxon>
        <taxon>Pterygota</taxon>
        <taxon>Neoptera</taxon>
        <taxon>Endopterygota</taxon>
        <taxon>Lepidoptera</taxon>
        <taxon>Glossata</taxon>
        <taxon>Ditrysia</taxon>
        <taxon>Noctuoidea</taxon>
        <taxon>Noctuidae</taxon>
        <taxon>Heliothinae</taxon>
        <taxon>Heliothis</taxon>
    </lineage>
</organism>
<feature type="domain" description="Peptidase M16 N-terminal" evidence="9">
    <location>
        <begin position="49"/>
        <end position="188"/>
    </location>
</feature>
<sequence>MLKTVSKCVWGVSRVCTRQYAWGSECAAGPKLQVSILHNGVRVGTEERDSPLACVSLTVAAGPRYETVCTNGLTHFIEHMVFKGCVSEDLATFENNVLSLAGKMTVRTTRELQTISMTLPSEYATHAIEKLFKIVTELNINDYEMNQERCNIGLELEDADADPKQVVFDYLHATAFQGTPLAQRVIGTTDNIARFDANIASSFMCEHYQPYRFVLSTSGDVSHNKVMQFAEPRFGGIAPQPSGEPETGHNRFTGSQVIYRDDSMPFCHVALGFEAPGFRSPQYYHMLLMKYIIGSWDRSQGGGVNNAPMVARACALHQVCERYQTFYIAYRDVGLFGVYFVGDKWLLDEAVSYIQEQFMYLCTMAHQADVNRGINQVRMKLARKLDSVVKSSHDIGRQLMYTNARKSLRDIEENLCMFRVQHLTDLAMSVLYDRCPAVAAVGPSETLPEYVRIRSGQWWFRV</sequence>
<keyword evidence="5" id="KW-0378">Hydrolase</keyword>
<name>A0A2A4K0W0_HELVI</name>
<feature type="domain" description="Peptidase M16 C-terminal" evidence="10">
    <location>
        <begin position="202"/>
        <end position="376"/>
    </location>
</feature>
<evidence type="ECO:0000256" key="5">
    <source>
        <dbReference type="ARBA" id="ARBA00022801"/>
    </source>
</evidence>
<evidence type="ECO:0000256" key="8">
    <source>
        <dbReference type="ARBA" id="ARBA00023128"/>
    </source>
</evidence>
<evidence type="ECO:0000256" key="3">
    <source>
        <dbReference type="ARBA" id="ARBA00022670"/>
    </source>
</evidence>
<dbReference type="GO" id="GO:0004222">
    <property type="term" value="F:metalloendopeptidase activity"/>
    <property type="evidence" value="ECO:0007669"/>
    <property type="project" value="TreeGrafter"/>
</dbReference>
<dbReference type="InterPro" id="IPR050361">
    <property type="entry name" value="MPP/UQCRC_Complex"/>
</dbReference>
<comment type="subcellular location">
    <subcellularLocation>
        <location evidence="2">Mitochondrion</location>
    </subcellularLocation>
</comment>
<evidence type="ECO:0000313" key="11">
    <source>
        <dbReference type="EMBL" id="PCG77310.1"/>
    </source>
</evidence>
<keyword evidence="3" id="KW-0645">Protease</keyword>
<evidence type="ECO:0000259" key="10">
    <source>
        <dbReference type="Pfam" id="PF05193"/>
    </source>
</evidence>
<dbReference type="Pfam" id="PF05193">
    <property type="entry name" value="Peptidase_M16_C"/>
    <property type="match status" value="1"/>
</dbReference>
<dbReference type="STRING" id="7102.A0A2A4K0W0"/>
<accession>A0A2A4K0W0</accession>
<keyword evidence="7" id="KW-0482">Metalloprotease</keyword>
<evidence type="ECO:0000256" key="2">
    <source>
        <dbReference type="ARBA" id="ARBA00004173"/>
    </source>
</evidence>
<evidence type="ECO:0008006" key="12">
    <source>
        <dbReference type="Google" id="ProtNLM"/>
    </source>
</evidence>
<proteinExistence type="predicted"/>
<dbReference type="InterPro" id="IPR011765">
    <property type="entry name" value="Pept_M16_N"/>
</dbReference>
<reference evidence="11" key="1">
    <citation type="submission" date="2017-09" db="EMBL/GenBank/DDBJ databases">
        <title>Contemporary evolution of a Lepidopteran species, Heliothis virescens, in response to modern agricultural practices.</title>
        <authorList>
            <person name="Fritz M.L."/>
            <person name="Deyonke A.M."/>
            <person name="Papanicolaou A."/>
            <person name="Micinski S."/>
            <person name="Westbrook J."/>
            <person name="Gould F."/>
        </authorList>
    </citation>
    <scope>NUCLEOTIDE SEQUENCE [LARGE SCALE GENOMIC DNA]</scope>
    <source>
        <strain evidence="11">HvINT-</strain>
        <tissue evidence="11">Whole body</tissue>
    </source>
</reference>
<evidence type="ECO:0000256" key="1">
    <source>
        <dbReference type="ARBA" id="ARBA00001947"/>
    </source>
</evidence>
<dbReference type="Pfam" id="PF00675">
    <property type="entry name" value="Peptidase_M16"/>
    <property type="match status" value="1"/>
</dbReference>
<keyword evidence="4" id="KW-0479">Metal-binding</keyword>
<dbReference type="GO" id="GO:0006627">
    <property type="term" value="P:protein processing involved in protein targeting to mitochondrion"/>
    <property type="evidence" value="ECO:0007669"/>
    <property type="project" value="TreeGrafter"/>
</dbReference>
<dbReference type="GO" id="GO:0005739">
    <property type="term" value="C:mitochondrion"/>
    <property type="evidence" value="ECO:0007669"/>
    <property type="project" value="UniProtKB-SubCell"/>
</dbReference>
<dbReference type="AlphaFoldDB" id="A0A2A4K0W0"/>
<dbReference type="PANTHER" id="PTHR11851:SF149">
    <property type="entry name" value="GH01077P"/>
    <property type="match status" value="1"/>
</dbReference>